<evidence type="ECO:0000256" key="2">
    <source>
        <dbReference type="SAM" id="MobiDB-lite"/>
    </source>
</evidence>
<dbReference type="WBParaSite" id="EVEC_0000559701-mRNA-1">
    <property type="protein sequence ID" value="EVEC_0000559701-mRNA-1"/>
    <property type="gene ID" value="EVEC_0000559701"/>
</dbReference>
<reference evidence="4 5" key="2">
    <citation type="submission" date="2018-10" db="EMBL/GenBank/DDBJ databases">
        <authorList>
            <consortium name="Pathogen Informatics"/>
        </authorList>
    </citation>
    <scope>NUCLEOTIDE SEQUENCE [LARGE SCALE GENOMIC DNA]</scope>
</reference>
<protein>
    <submittedName>
        <fullName evidence="6">C2H2-type domain-containing protein</fullName>
    </submittedName>
</protein>
<keyword evidence="1" id="KW-0863">Zinc-finger</keyword>
<evidence type="ECO:0000313" key="6">
    <source>
        <dbReference type="WBParaSite" id="EVEC_0000559701-mRNA-1"/>
    </source>
</evidence>
<sequence>MPKIRTALVIPQDNNVQYREMNLRRRDNNQKDSVAREVEIFVFLERFVPGLIDFGSLRCLDKSCQSTRPFCTIFAVAYHTSVKHNFRSSVDKCFHCFICGSAFSRYDELISHLEKKHENIYEEHHAFRAPLSLEKDHKKYKKSKVVSSNPAVEVRSRSLSPLPSELVPDADFLENDDVVGKTGIVCTAFSRNTDEDAVRTVKMGQSSGLKIENMRDRTRTFANLVAEDREIFCSNLLQMQRSLASPSRSREKDLNQIIRLLQVNSEEISHGELEMKHCKQAVLDCLETILDKVCDKEKKAHFGNLGVGFFPLEEEERPLNQAFTPLNQKGCIKKAQESNSCLASMVCAGTSGSNGTLQEMILVGSGEMADNNVGKVNKLSVNFMSLRKDQGAVSVKTEISSVPGSSGGYNFDTSRLGPGDKMFAVDFNDNSLHSQGRSLNVESAEVDSGFEVETSETGTRHYKRKKHEAKQRRMANLKKAREARKVIQEAAKINDSRCDSSVSFRSNFFVEGAKFRAKDDSDEKLNTLLMNSRPTRLRRKPNWIDEESFMTLSYGKKRRRREDVCEGLLKDVMGTSTEKIQEKISGEDGQSSSCCTDSSYLINQTVKYQVSESSARISCCSAYSRHPAEHGVLEVTDSQNVAKSTCQFSSSKNVGQDLVRNGGPEASTSAQSKVSEDAADEDPPDPSKIPIYLTEAQKELLFSFIVPVTDAENLSHKCIHCGAIFSDIKEGRLHAVGHIRIIRLRCSLCGCGSFYCSAMRDHLRLRFCPMLHHAPKGYTKLDVTPCMSFRRADSLIEIVDKAKPGRITFTSGKIISSCHLTPHLPDPEIENRILGSDHLSDPEGAARAYEALHIKFEA</sequence>
<dbReference type="Proteomes" id="UP000274131">
    <property type="component" value="Unassembled WGS sequence"/>
</dbReference>
<feature type="domain" description="C2H2-type" evidence="3">
    <location>
        <begin position="94"/>
        <end position="122"/>
    </location>
</feature>
<dbReference type="SMART" id="SM00355">
    <property type="entry name" value="ZnF_C2H2"/>
    <property type="match status" value="3"/>
</dbReference>
<dbReference type="PROSITE" id="PS50157">
    <property type="entry name" value="ZINC_FINGER_C2H2_2"/>
    <property type="match status" value="1"/>
</dbReference>
<dbReference type="PROSITE" id="PS00028">
    <property type="entry name" value="ZINC_FINGER_C2H2_1"/>
    <property type="match status" value="2"/>
</dbReference>
<organism evidence="6">
    <name type="scientific">Enterobius vermicularis</name>
    <name type="common">Human pinworm</name>
    <dbReference type="NCBI Taxonomy" id="51028"/>
    <lineage>
        <taxon>Eukaryota</taxon>
        <taxon>Metazoa</taxon>
        <taxon>Ecdysozoa</taxon>
        <taxon>Nematoda</taxon>
        <taxon>Chromadorea</taxon>
        <taxon>Rhabditida</taxon>
        <taxon>Spirurina</taxon>
        <taxon>Oxyuridomorpha</taxon>
        <taxon>Oxyuroidea</taxon>
        <taxon>Oxyuridae</taxon>
        <taxon>Enterobius</taxon>
    </lineage>
</organism>
<dbReference type="OrthoDB" id="10066279at2759"/>
<dbReference type="GO" id="GO:0008270">
    <property type="term" value="F:zinc ion binding"/>
    <property type="evidence" value="ECO:0007669"/>
    <property type="project" value="UniProtKB-KW"/>
</dbReference>
<proteinExistence type="predicted"/>
<reference evidence="6" key="1">
    <citation type="submission" date="2017-02" db="UniProtKB">
        <authorList>
            <consortium name="WormBaseParasite"/>
        </authorList>
    </citation>
    <scope>IDENTIFICATION</scope>
</reference>
<name>A0A0N4V5T0_ENTVE</name>
<accession>A0A0N4V5T0</accession>
<keyword evidence="1" id="KW-0862">Zinc</keyword>
<gene>
    <name evidence="4" type="ORF">EVEC_LOCUS5208</name>
</gene>
<evidence type="ECO:0000313" key="5">
    <source>
        <dbReference type="Proteomes" id="UP000274131"/>
    </source>
</evidence>
<keyword evidence="1" id="KW-0479">Metal-binding</keyword>
<evidence type="ECO:0000313" key="4">
    <source>
        <dbReference type="EMBL" id="VDD90457.1"/>
    </source>
</evidence>
<evidence type="ECO:0000256" key="1">
    <source>
        <dbReference type="PROSITE-ProRule" id="PRU00042"/>
    </source>
</evidence>
<feature type="region of interest" description="Disordered" evidence="2">
    <location>
        <begin position="654"/>
        <end position="688"/>
    </location>
</feature>
<dbReference type="STRING" id="51028.A0A0N4V5T0"/>
<dbReference type="InterPro" id="IPR013087">
    <property type="entry name" value="Znf_C2H2_type"/>
</dbReference>
<keyword evidence="5" id="KW-1185">Reference proteome</keyword>
<dbReference type="EMBL" id="UXUI01008088">
    <property type="protein sequence ID" value="VDD90457.1"/>
    <property type="molecule type" value="Genomic_DNA"/>
</dbReference>
<dbReference type="AlphaFoldDB" id="A0A0N4V5T0"/>
<evidence type="ECO:0000259" key="3">
    <source>
        <dbReference type="PROSITE" id="PS50157"/>
    </source>
</evidence>